<feature type="compositionally biased region" description="Basic and acidic residues" evidence="15">
    <location>
        <begin position="1102"/>
        <end position="1115"/>
    </location>
</feature>
<dbReference type="InterPro" id="IPR006085">
    <property type="entry name" value="XPG_DNA_repair_N"/>
</dbReference>
<evidence type="ECO:0000256" key="5">
    <source>
        <dbReference type="ARBA" id="ARBA00022722"/>
    </source>
</evidence>
<dbReference type="GO" id="GO:0005634">
    <property type="term" value="C:nucleus"/>
    <property type="evidence" value="ECO:0007669"/>
    <property type="project" value="UniProtKB-SubCell"/>
</dbReference>
<dbReference type="Pfam" id="PF00867">
    <property type="entry name" value="XPG_I"/>
    <property type="match status" value="1"/>
</dbReference>
<evidence type="ECO:0000313" key="18">
    <source>
        <dbReference type="EMBL" id="KAJ8960720.1"/>
    </source>
</evidence>
<evidence type="ECO:0000256" key="6">
    <source>
        <dbReference type="ARBA" id="ARBA00022723"/>
    </source>
</evidence>
<evidence type="ECO:0000256" key="4">
    <source>
        <dbReference type="ARBA" id="ARBA00022553"/>
    </source>
</evidence>
<evidence type="ECO:0000259" key="17">
    <source>
        <dbReference type="SMART" id="SM00485"/>
    </source>
</evidence>
<keyword evidence="7" id="KW-0255">Endonuclease</keyword>
<feature type="region of interest" description="Disordered" evidence="15">
    <location>
        <begin position="566"/>
        <end position="588"/>
    </location>
</feature>
<dbReference type="PRINTS" id="PR00066">
    <property type="entry name" value="XRODRMPGMNTG"/>
</dbReference>
<dbReference type="PANTHER" id="PTHR16171">
    <property type="entry name" value="DNA REPAIR PROTEIN COMPLEMENTING XP-G CELLS-RELATED"/>
    <property type="match status" value="1"/>
</dbReference>
<feature type="domain" description="XPG-I" evidence="16">
    <location>
        <begin position="809"/>
        <end position="878"/>
    </location>
</feature>
<evidence type="ECO:0000256" key="9">
    <source>
        <dbReference type="ARBA" id="ARBA00022801"/>
    </source>
</evidence>
<name>A0AAV8ZBN7_9CUCU</name>
<dbReference type="GO" id="GO:0003697">
    <property type="term" value="F:single-stranded DNA binding"/>
    <property type="evidence" value="ECO:0007669"/>
    <property type="project" value="InterPro"/>
</dbReference>
<comment type="similarity">
    <text evidence="13">Belongs to the XPG/RAD2 endonuclease family. GEN subfamily.</text>
</comment>
<evidence type="ECO:0000256" key="7">
    <source>
        <dbReference type="ARBA" id="ARBA00022759"/>
    </source>
</evidence>
<dbReference type="InterPro" id="IPR029060">
    <property type="entry name" value="PIN-like_dom_sf"/>
</dbReference>
<feature type="region of interest" description="Disordered" evidence="15">
    <location>
        <begin position="1079"/>
        <end position="1250"/>
    </location>
</feature>
<dbReference type="GO" id="GO:0006289">
    <property type="term" value="P:nucleotide-excision repair"/>
    <property type="evidence" value="ECO:0007669"/>
    <property type="project" value="InterPro"/>
</dbReference>
<keyword evidence="6" id="KW-0479">Metal-binding</keyword>
<feature type="compositionally biased region" description="Basic and acidic residues" evidence="15">
    <location>
        <begin position="1172"/>
        <end position="1183"/>
    </location>
</feature>
<evidence type="ECO:0000259" key="16">
    <source>
        <dbReference type="SMART" id="SM00484"/>
    </source>
</evidence>
<dbReference type="SMART" id="SM00279">
    <property type="entry name" value="HhH2"/>
    <property type="match status" value="1"/>
</dbReference>
<comment type="similarity">
    <text evidence="3">Belongs to the XPG/RAD2 endonuclease family. XPG subfamily.</text>
</comment>
<feature type="compositionally biased region" description="Basic and acidic residues" evidence="15">
    <location>
        <begin position="570"/>
        <end position="588"/>
    </location>
</feature>
<dbReference type="GO" id="GO:0008821">
    <property type="term" value="F:crossover junction DNA endonuclease activity"/>
    <property type="evidence" value="ECO:0007669"/>
    <property type="project" value="UniProtKB-ARBA"/>
</dbReference>
<evidence type="ECO:0000256" key="2">
    <source>
        <dbReference type="ARBA" id="ARBA00004123"/>
    </source>
</evidence>
<proteinExistence type="inferred from homology"/>
<keyword evidence="8" id="KW-0227">DNA damage</keyword>
<feature type="domain" description="XPG N-terminal" evidence="17">
    <location>
        <begin position="1"/>
        <end position="98"/>
    </location>
</feature>
<evidence type="ECO:0000256" key="10">
    <source>
        <dbReference type="ARBA" id="ARBA00022842"/>
    </source>
</evidence>
<feature type="region of interest" description="Disordered" evidence="15">
    <location>
        <begin position="286"/>
        <end position="306"/>
    </location>
</feature>
<accession>A0AAV8ZBN7</accession>
<protein>
    <recommendedName>
        <fullName evidence="20">DNA repair protein complementing XP-G cells homolog</fullName>
    </recommendedName>
</protein>
<dbReference type="InterPro" id="IPR008918">
    <property type="entry name" value="HhH2"/>
</dbReference>
<dbReference type="CDD" id="cd09904">
    <property type="entry name" value="H3TH_XPG"/>
    <property type="match status" value="1"/>
</dbReference>
<dbReference type="SMART" id="SM00484">
    <property type="entry name" value="XPGI"/>
    <property type="match status" value="1"/>
</dbReference>
<dbReference type="Proteomes" id="UP001162162">
    <property type="component" value="Unassembled WGS sequence"/>
</dbReference>
<dbReference type="PRINTS" id="PR00853">
    <property type="entry name" value="XPGRADSUPER"/>
</dbReference>
<keyword evidence="14" id="KW-0175">Coiled coil</keyword>
<dbReference type="InterPro" id="IPR006086">
    <property type="entry name" value="XPG-I_dom"/>
</dbReference>
<dbReference type="CDD" id="cd09868">
    <property type="entry name" value="PIN_XPG_RAD2"/>
    <property type="match status" value="2"/>
</dbReference>
<keyword evidence="5" id="KW-0540">Nuclease</keyword>
<dbReference type="InterPro" id="IPR006084">
    <property type="entry name" value="XPG/Rad2"/>
</dbReference>
<dbReference type="GO" id="GO:0017108">
    <property type="term" value="F:5'-flap endonuclease activity"/>
    <property type="evidence" value="ECO:0007669"/>
    <property type="project" value="UniProtKB-ARBA"/>
</dbReference>
<reference evidence="18" key="1">
    <citation type="journal article" date="2023" name="Insect Mol. Biol.">
        <title>Genome sequencing provides insights into the evolution of gene families encoding plant cell wall-degrading enzymes in longhorned beetles.</title>
        <authorList>
            <person name="Shin N.R."/>
            <person name="Okamura Y."/>
            <person name="Kirsch R."/>
            <person name="Pauchet Y."/>
        </authorList>
    </citation>
    <scope>NUCLEOTIDE SEQUENCE</scope>
    <source>
        <strain evidence="18">AMC_N1</strain>
    </source>
</reference>
<dbReference type="PANTHER" id="PTHR16171:SF7">
    <property type="entry name" value="DNA REPAIR PROTEIN RAD2"/>
    <property type="match status" value="1"/>
</dbReference>
<dbReference type="Gene3D" id="3.40.50.1010">
    <property type="entry name" value="5'-nuclease"/>
    <property type="match status" value="2"/>
</dbReference>
<keyword evidence="11" id="KW-0234">DNA repair</keyword>
<dbReference type="EMBL" id="JAPWTK010000007">
    <property type="protein sequence ID" value="KAJ8960720.1"/>
    <property type="molecule type" value="Genomic_DNA"/>
</dbReference>
<keyword evidence="12" id="KW-0539">Nucleus</keyword>
<dbReference type="InterPro" id="IPR003903">
    <property type="entry name" value="UIM_dom"/>
</dbReference>
<dbReference type="Gene3D" id="1.10.150.20">
    <property type="entry name" value="5' to 3' exonuclease, C-terminal subdomain"/>
    <property type="match status" value="1"/>
</dbReference>
<feature type="compositionally biased region" description="Polar residues" evidence="15">
    <location>
        <begin position="1217"/>
        <end position="1244"/>
    </location>
</feature>
<comment type="subcellular location">
    <subcellularLocation>
        <location evidence="2">Nucleus</location>
    </subcellularLocation>
</comment>
<dbReference type="InterPro" id="IPR036279">
    <property type="entry name" value="5-3_exonuclease_C_sf"/>
</dbReference>
<dbReference type="Pfam" id="PF00752">
    <property type="entry name" value="XPG_N"/>
    <property type="match status" value="1"/>
</dbReference>
<feature type="compositionally biased region" description="Acidic residues" evidence="15">
    <location>
        <begin position="141"/>
        <end position="150"/>
    </location>
</feature>
<evidence type="ECO:0000256" key="11">
    <source>
        <dbReference type="ARBA" id="ARBA00023204"/>
    </source>
</evidence>
<gene>
    <name evidence="18" type="ORF">NQ318_020012</name>
</gene>
<dbReference type="PROSITE" id="PS50330">
    <property type="entry name" value="UIM"/>
    <property type="match status" value="1"/>
</dbReference>
<dbReference type="FunFam" id="1.10.150.20:FF:000030">
    <property type="entry name" value="Flap endonuclease GEN-like 1"/>
    <property type="match status" value="1"/>
</dbReference>
<sequence length="1352" mass="152450">MGVHGLWHLIDSSGRPVPLETLENKVLAVDISIWLHQAVKGFQDSKGAPLPNAHLLGIYHRVCKLLYFKVKPVFVFDGTVPALKKETIAKRNQQKSKNISEAERLQKQLLSALLKHSAKPGKHESLYVLPPSELDSTLSSSEDDDSEDTDSSPTKHWDLHTIDMSSSHFRSLPVDVRHEILTDLKETRKQSSWGRLHEMPKQSDQFSGYQMKRLLKRQAVQSALEDAEKEMGGHSLSLAELESVLKDHGVATVNDMGRRIASDENTRFLYIKDVKQALEKARQEQWKLETKESSRNDSEDVEVVETQPKNKADVEFEEDLQKAIALSLGEGPSTSGTGSDKGKVEFSFLENFNDADFQSDFSEEDEENVAKKDVVLRASGLTPNEIAKIMNEKGGTLTKKSKEKKAVKKTVEKVNNEIVTISDDSSDFIKVPVEENKSDSKRTESEKSRKTTEEKFLTISDSSESNAILLREGKLERENVEKPSEIITDQVISDNKEPEDVTIKDTKGIESDLQLKGKGSELFELIEGSEQAEKSPSNIRETSKETGTLCINKNTEENAEIVNKPPEVTETEKSNFRETEPIDEKSNTGEENIDNVEVMSDSGESSSSVEFLEVSEHQTEKKSLEIVVDPKEKVYENDLFSDIFGEKKDDRKKEALEILIDPQSKPEDGLFDDIFEDKDDVGDTSKAESAKTEILNKGATLVIKNKLSIISETEVSIEENTKNEAIAKEEVQKVEESAEMRKESKGESVTVRRQVEKIEKLKLSVEEMQDLQDNLRKETDQLMVEKSTRERMATNITDQMYQEAQELLELFGMPYIVAPMEAEAQCAFLDASQLTQGTITDDSDIWLFGGRTVYKNFFNQSKYVMEFKDEDIRHHFKLAREQMVLLALLVGSDYTAGVQGVGPVTALEILAAFPPSKPQEFTLSHAELLSGLREFHGWLTKGKTAGPGRLALRNKLKNVVITENFPSAQVVQAYLEPTVDTSREKFTWGKPDFASLTDFAREKFGWTAKKTEEILKPVIKRMEEKKIQASIKDYFKTTHKVDSGVEKNKMSKRVKTAVERIGKTREELIADEMEALSKEAQKKARGRKQSGGESKNSRKKKAVEENAAPKEEPQKPKRSRTRRPAQEVGDLEDFEESRGSKPTPSAPKLKKLRKKDDTEEETSTATADREEDELRRYEDMAKELKKRRQRRNELKEAGLVAKKLAKKVVDDEERAQEPSTSSAGRRNEETAQPNLQTGGESSETVPRELEADVEVRFFQATASRSAKRAEEIEREAKKELGKEAKKTRAPALHQKEVIHQRLRDKSDVLRNKLKAIEVFRKSKKGPGYVGKLRRTAASAKEDAGLSDDSSDE</sequence>
<evidence type="ECO:0000313" key="19">
    <source>
        <dbReference type="Proteomes" id="UP001162162"/>
    </source>
</evidence>
<dbReference type="InterPro" id="IPR001044">
    <property type="entry name" value="XPG/Rad2_eukaryotes"/>
</dbReference>
<keyword evidence="19" id="KW-1185">Reference proteome</keyword>
<evidence type="ECO:0000256" key="1">
    <source>
        <dbReference type="ARBA" id="ARBA00001946"/>
    </source>
</evidence>
<evidence type="ECO:0008006" key="20">
    <source>
        <dbReference type="Google" id="ProtNLM"/>
    </source>
</evidence>
<dbReference type="InterPro" id="IPR019974">
    <property type="entry name" value="XPG_CS"/>
</dbReference>
<keyword evidence="10" id="KW-0460">Magnesium</keyword>
<evidence type="ECO:0000256" key="14">
    <source>
        <dbReference type="SAM" id="Coils"/>
    </source>
</evidence>
<evidence type="ECO:0000256" key="13">
    <source>
        <dbReference type="ARBA" id="ARBA00038112"/>
    </source>
</evidence>
<dbReference type="PROSITE" id="PS00842">
    <property type="entry name" value="XPG_2"/>
    <property type="match status" value="1"/>
</dbReference>
<feature type="coiled-coil region" evidence="14">
    <location>
        <begin position="717"/>
        <end position="788"/>
    </location>
</feature>
<keyword evidence="4" id="KW-0597">Phosphoprotein</keyword>
<evidence type="ECO:0000256" key="3">
    <source>
        <dbReference type="ARBA" id="ARBA00005283"/>
    </source>
</evidence>
<feature type="compositionally biased region" description="Basic and acidic residues" evidence="15">
    <location>
        <begin position="432"/>
        <end position="455"/>
    </location>
</feature>
<feature type="region of interest" description="Disordered" evidence="15">
    <location>
        <begin position="1325"/>
        <end position="1352"/>
    </location>
</feature>
<evidence type="ECO:0000256" key="15">
    <source>
        <dbReference type="SAM" id="MobiDB-lite"/>
    </source>
</evidence>
<organism evidence="18 19">
    <name type="scientific">Aromia moschata</name>
    <dbReference type="NCBI Taxonomy" id="1265417"/>
    <lineage>
        <taxon>Eukaryota</taxon>
        <taxon>Metazoa</taxon>
        <taxon>Ecdysozoa</taxon>
        <taxon>Arthropoda</taxon>
        <taxon>Hexapoda</taxon>
        <taxon>Insecta</taxon>
        <taxon>Pterygota</taxon>
        <taxon>Neoptera</taxon>
        <taxon>Endopterygota</taxon>
        <taxon>Coleoptera</taxon>
        <taxon>Polyphaga</taxon>
        <taxon>Cucujiformia</taxon>
        <taxon>Chrysomeloidea</taxon>
        <taxon>Cerambycidae</taxon>
        <taxon>Cerambycinae</taxon>
        <taxon>Callichromatini</taxon>
        <taxon>Aromia</taxon>
    </lineage>
</organism>
<dbReference type="PROSITE" id="PS00841">
    <property type="entry name" value="XPG_1"/>
    <property type="match status" value="1"/>
</dbReference>
<dbReference type="SUPFAM" id="SSF47807">
    <property type="entry name" value="5' to 3' exonuclease, C-terminal subdomain"/>
    <property type="match status" value="1"/>
</dbReference>
<comment type="cofactor">
    <cofactor evidence="1">
        <name>Mg(2+)</name>
        <dbReference type="ChEBI" id="CHEBI:18420"/>
    </cofactor>
</comment>
<dbReference type="GO" id="GO:0046872">
    <property type="term" value="F:metal ion binding"/>
    <property type="evidence" value="ECO:0007669"/>
    <property type="project" value="UniProtKB-KW"/>
</dbReference>
<dbReference type="SMART" id="SM00485">
    <property type="entry name" value="XPGN"/>
    <property type="match status" value="1"/>
</dbReference>
<dbReference type="GO" id="GO:0000400">
    <property type="term" value="F:four-way junction DNA binding"/>
    <property type="evidence" value="ECO:0007669"/>
    <property type="project" value="UniProtKB-ARBA"/>
</dbReference>
<evidence type="ECO:0000256" key="12">
    <source>
        <dbReference type="ARBA" id="ARBA00023242"/>
    </source>
</evidence>
<feature type="region of interest" description="Disordered" evidence="15">
    <location>
        <begin position="134"/>
        <end position="158"/>
    </location>
</feature>
<dbReference type="SUPFAM" id="SSF88723">
    <property type="entry name" value="PIN domain-like"/>
    <property type="match status" value="1"/>
</dbReference>
<feature type="compositionally biased region" description="Basic and acidic residues" evidence="15">
    <location>
        <begin position="286"/>
        <end position="298"/>
    </location>
</feature>
<keyword evidence="9" id="KW-0378">Hydrolase</keyword>
<feature type="region of interest" description="Disordered" evidence="15">
    <location>
        <begin position="431"/>
        <end position="455"/>
    </location>
</feature>
<comment type="caution">
    <text evidence="18">The sequence shown here is derived from an EMBL/GenBank/DDBJ whole genome shotgun (WGS) entry which is preliminary data.</text>
</comment>
<evidence type="ECO:0000256" key="8">
    <source>
        <dbReference type="ARBA" id="ARBA00022763"/>
    </source>
</evidence>